<evidence type="ECO:0000313" key="2">
    <source>
        <dbReference type="Proteomes" id="UP001172101"/>
    </source>
</evidence>
<organism evidence="1 2">
    <name type="scientific">Lasiosphaeria miniovina</name>
    <dbReference type="NCBI Taxonomy" id="1954250"/>
    <lineage>
        <taxon>Eukaryota</taxon>
        <taxon>Fungi</taxon>
        <taxon>Dikarya</taxon>
        <taxon>Ascomycota</taxon>
        <taxon>Pezizomycotina</taxon>
        <taxon>Sordariomycetes</taxon>
        <taxon>Sordariomycetidae</taxon>
        <taxon>Sordariales</taxon>
        <taxon>Lasiosphaeriaceae</taxon>
        <taxon>Lasiosphaeria</taxon>
    </lineage>
</organism>
<accession>A0AA40ACU3</accession>
<gene>
    <name evidence="1" type="ORF">B0T26DRAFT_677838</name>
</gene>
<sequence length="117" mass="13678">MSASPPEYVTRSFYDFTRQWKTQTQEQTKFKTYSEYASVISRLWVRTPEYMLRIRFPIHDSSNGIPTRRLFEIREKEGLNGDAVLIDISGIGGVTCKWFCPEMLESKKDALSWSIAR</sequence>
<proteinExistence type="predicted"/>
<dbReference type="AlphaFoldDB" id="A0AA40ACU3"/>
<evidence type="ECO:0000313" key="1">
    <source>
        <dbReference type="EMBL" id="KAK0713513.1"/>
    </source>
</evidence>
<keyword evidence="2" id="KW-1185">Reference proteome</keyword>
<dbReference type="RefSeq" id="XP_060294836.1">
    <property type="nucleotide sequence ID" value="XM_060440152.1"/>
</dbReference>
<reference evidence="1" key="1">
    <citation type="submission" date="2023-06" db="EMBL/GenBank/DDBJ databases">
        <title>Genome-scale phylogeny and comparative genomics of the fungal order Sordariales.</title>
        <authorList>
            <consortium name="Lawrence Berkeley National Laboratory"/>
            <person name="Hensen N."/>
            <person name="Bonometti L."/>
            <person name="Westerberg I."/>
            <person name="Brannstrom I.O."/>
            <person name="Guillou S."/>
            <person name="Cros-Aarteil S."/>
            <person name="Calhoun S."/>
            <person name="Haridas S."/>
            <person name="Kuo A."/>
            <person name="Mondo S."/>
            <person name="Pangilinan J."/>
            <person name="Riley R."/>
            <person name="LaButti K."/>
            <person name="Andreopoulos B."/>
            <person name="Lipzen A."/>
            <person name="Chen C."/>
            <person name="Yanf M."/>
            <person name="Daum C."/>
            <person name="Ng V."/>
            <person name="Clum A."/>
            <person name="Steindorff A."/>
            <person name="Ohm R."/>
            <person name="Martin F."/>
            <person name="Silar P."/>
            <person name="Natvig D."/>
            <person name="Lalanne C."/>
            <person name="Gautier V."/>
            <person name="Ament-velasquez S.L."/>
            <person name="Kruys A."/>
            <person name="Hutchinson M.I."/>
            <person name="Powell A.J."/>
            <person name="Barry K."/>
            <person name="Miller A.N."/>
            <person name="Grigoriev I.V."/>
            <person name="Debuchy R."/>
            <person name="Gladieux P."/>
            <person name="Thoren M.H."/>
            <person name="Johannesson H."/>
        </authorList>
    </citation>
    <scope>NUCLEOTIDE SEQUENCE</scope>
    <source>
        <strain evidence="1">SMH2392-1A</strain>
    </source>
</reference>
<comment type="caution">
    <text evidence="1">The sequence shown here is derived from an EMBL/GenBank/DDBJ whole genome shotgun (WGS) entry which is preliminary data.</text>
</comment>
<name>A0AA40ACU3_9PEZI</name>
<protein>
    <submittedName>
        <fullName evidence="1">Uncharacterized protein</fullName>
    </submittedName>
</protein>
<dbReference type="EMBL" id="JAUIRO010000005">
    <property type="protein sequence ID" value="KAK0713513.1"/>
    <property type="molecule type" value="Genomic_DNA"/>
</dbReference>
<dbReference type="GeneID" id="85323422"/>
<dbReference type="Proteomes" id="UP001172101">
    <property type="component" value="Unassembled WGS sequence"/>
</dbReference>